<dbReference type="Proteomes" id="UP000018208">
    <property type="component" value="Unassembled WGS sequence"/>
</dbReference>
<dbReference type="EMBL" id="AUWU02000003">
    <property type="protein sequence ID" value="KAH0575391.1"/>
    <property type="molecule type" value="Genomic_DNA"/>
</dbReference>
<gene>
    <name evidence="1" type="ORF">SS50377_12297</name>
    <name evidence="2" type="ORF">SS50377_23024</name>
</gene>
<organism evidence="1">
    <name type="scientific">Spironucleus salmonicida</name>
    <dbReference type="NCBI Taxonomy" id="348837"/>
    <lineage>
        <taxon>Eukaryota</taxon>
        <taxon>Metamonada</taxon>
        <taxon>Diplomonadida</taxon>
        <taxon>Hexamitidae</taxon>
        <taxon>Hexamitinae</taxon>
        <taxon>Spironucleus</taxon>
    </lineage>
</organism>
<reference evidence="2" key="2">
    <citation type="submission" date="2020-12" db="EMBL/GenBank/DDBJ databases">
        <title>New Spironucleus salmonicida genome in near-complete chromosomes.</title>
        <authorList>
            <person name="Xu F."/>
            <person name="Kurt Z."/>
            <person name="Jimenez-Gonzalez A."/>
            <person name="Astvaldsson A."/>
            <person name="Andersson J.O."/>
            <person name="Svard S.G."/>
        </authorList>
    </citation>
    <scope>NUCLEOTIDE SEQUENCE</scope>
    <source>
        <strain evidence="2">ATCC 50377</strain>
    </source>
</reference>
<accession>V6LSF5</accession>
<dbReference type="EMBL" id="KI546038">
    <property type="protein sequence ID" value="EST47602.1"/>
    <property type="molecule type" value="Genomic_DNA"/>
</dbReference>
<keyword evidence="3" id="KW-1185">Reference proteome</keyword>
<dbReference type="AlphaFoldDB" id="V6LSF5"/>
<evidence type="ECO:0000313" key="2">
    <source>
        <dbReference type="EMBL" id="KAH0575391.1"/>
    </source>
</evidence>
<sequence length="243" mass="28063">MHEFPEALDFLVSSTNWDIQDVTPLILSAQAGSSKSVEKYICFSGFITADGLTGLSCAQNIETANLLFDKEYKLFKPNSKTSLMCLIMNGIFFQLKEVDQQRIIKQQGGQLDARGNPALYFIINNSTILYSESVQLLTQMEVQFISWYSLSYKDHVNYFTEKLKTVKISDIFQYYIQSNLYLSSSPKIFGSDIFGRGCYMTQDIFNRSQLNYQALTELYKQEYQCYSLEPIEEQYEEADDQEQ</sequence>
<proteinExistence type="predicted"/>
<name>V6LSF5_9EUKA</name>
<evidence type="ECO:0000313" key="1">
    <source>
        <dbReference type="EMBL" id="EST47602.1"/>
    </source>
</evidence>
<protein>
    <submittedName>
        <fullName evidence="1">Uncharacterized protein</fullName>
    </submittedName>
</protein>
<evidence type="ECO:0000313" key="3">
    <source>
        <dbReference type="Proteomes" id="UP000018208"/>
    </source>
</evidence>
<reference evidence="1 2" key="1">
    <citation type="journal article" date="2014" name="PLoS Genet.">
        <title>The Genome of Spironucleus salmonicida Highlights a Fish Pathogen Adapted to Fluctuating Environments.</title>
        <authorList>
            <person name="Xu F."/>
            <person name="Jerlstrom-Hultqvist J."/>
            <person name="Einarsson E."/>
            <person name="Astvaldsson A."/>
            <person name="Svard S.G."/>
            <person name="Andersson J.O."/>
        </authorList>
    </citation>
    <scope>NUCLEOTIDE SEQUENCE</scope>
    <source>
        <strain evidence="2">ATCC 50377</strain>
    </source>
</reference>
<dbReference type="VEuPathDB" id="GiardiaDB:SS50377_23024"/>